<comment type="caution">
    <text evidence="2">The sequence shown here is derived from an EMBL/GenBank/DDBJ whole genome shotgun (WGS) entry which is preliminary data.</text>
</comment>
<protein>
    <submittedName>
        <fullName evidence="2">GDSL-type esterase/lipase family protein</fullName>
    </submittedName>
</protein>
<dbReference type="InterPro" id="IPR036514">
    <property type="entry name" value="SGNH_hydro_sf"/>
</dbReference>
<dbReference type="EMBL" id="JAUFQS010000003">
    <property type="protein sequence ID" value="MDN3686772.1"/>
    <property type="molecule type" value="Genomic_DNA"/>
</dbReference>
<gene>
    <name evidence="2" type="ORF">QWZ15_02920</name>
</gene>
<evidence type="ECO:0000313" key="2">
    <source>
        <dbReference type="EMBL" id="MDN3686772.1"/>
    </source>
</evidence>
<accession>A0ABT8C3Z5</accession>
<dbReference type="SUPFAM" id="SSF52266">
    <property type="entry name" value="SGNH hydrolase"/>
    <property type="match status" value="1"/>
</dbReference>
<evidence type="ECO:0000259" key="1">
    <source>
        <dbReference type="Pfam" id="PF13472"/>
    </source>
</evidence>
<evidence type="ECO:0000313" key="3">
    <source>
        <dbReference type="Proteomes" id="UP001236663"/>
    </source>
</evidence>
<proteinExistence type="predicted"/>
<dbReference type="Gene3D" id="3.40.50.1110">
    <property type="entry name" value="SGNH hydrolase"/>
    <property type="match status" value="1"/>
</dbReference>
<dbReference type="RefSeq" id="WP_163384914.1">
    <property type="nucleotide sequence ID" value="NZ_JAUFQS010000003.1"/>
</dbReference>
<sequence>MDFVKLSSRSGPFLLSLVAYCSLLISCINQDSMHSPSPKSETSESPKEISYLAMGDSYTIGEGEKPENTYPKQVVRILEKEGWTFSKTQILAKTGWTSGELLEATIAQGLKEERFDFVSLLIGVNNQYRGQSPEQFQTDLLHLIDLCRLLVNGNTSRIAVLSIPDWGVTPFGQRGPQEINRIAAEIDLFNQIIKRETSKMGIAYLEITESYRGKGGLSAHVVADGLHPNQHIYSDWARALASIIKTGILKDVDKKKPDER</sequence>
<dbReference type="Proteomes" id="UP001236663">
    <property type="component" value="Unassembled WGS sequence"/>
</dbReference>
<keyword evidence="3" id="KW-1185">Reference proteome</keyword>
<organism evidence="2 3">
    <name type="scientific">Cyclobacterium jeungdonense</name>
    <dbReference type="NCBI Taxonomy" id="708087"/>
    <lineage>
        <taxon>Bacteria</taxon>
        <taxon>Pseudomonadati</taxon>
        <taxon>Bacteroidota</taxon>
        <taxon>Cytophagia</taxon>
        <taxon>Cytophagales</taxon>
        <taxon>Cyclobacteriaceae</taxon>
        <taxon>Cyclobacterium</taxon>
    </lineage>
</organism>
<name>A0ABT8C3Z5_9BACT</name>
<feature type="domain" description="SGNH hydrolase-type esterase" evidence="1">
    <location>
        <begin position="53"/>
        <end position="233"/>
    </location>
</feature>
<reference evidence="3" key="1">
    <citation type="journal article" date="2019" name="Int. J. Syst. Evol. Microbiol.">
        <title>The Global Catalogue of Microorganisms (GCM) 10K type strain sequencing project: providing services to taxonomists for standard genome sequencing and annotation.</title>
        <authorList>
            <consortium name="The Broad Institute Genomics Platform"/>
            <consortium name="The Broad Institute Genome Sequencing Center for Infectious Disease"/>
            <person name="Wu L."/>
            <person name="Ma J."/>
        </authorList>
    </citation>
    <scope>NUCLEOTIDE SEQUENCE [LARGE SCALE GENOMIC DNA]</scope>
    <source>
        <strain evidence="3">CECT 7706</strain>
    </source>
</reference>
<dbReference type="PROSITE" id="PS51257">
    <property type="entry name" value="PROKAR_LIPOPROTEIN"/>
    <property type="match status" value="1"/>
</dbReference>
<dbReference type="InterPro" id="IPR013830">
    <property type="entry name" value="SGNH_hydro"/>
</dbReference>
<dbReference type="Pfam" id="PF13472">
    <property type="entry name" value="Lipase_GDSL_2"/>
    <property type="match status" value="1"/>
</dbReference>